<evidence type="ECO:0000313" key="2">
    <source>
        <dbReference type="EMBL" id="ERN18567.1"/>
    </source>
</evidence>
<dbReference type="AlphaFoldDB" id="U5DAX6"/>
<dbReference type="HOGENOM" id="CLU_1857965_0_0_1"/>
<keyword evidence="3" id="KW-1185">Reference proteome</keyword>
<evidence type="ECO:0000313" key="3">
    <source>
        <dbReference type="Proteomes" id="UP000017836"/>
    </source>
</evidence>
<sequence>MKKVGGKQVWCAKENCTSVDLVNQKAGINNGLFGNSVRHGKGYGGNSVGQGASLPRKDSSPDPESRDEAVVSGGSWKAACGALGKPHQGQMEGPNLKQQVTEEVMVTGDMKGAQQGKIEEHSLDFQDWVIWVTDEEIG</sequence>
<proteinExistence type="predicted"/>
<dbReference type="Gramene" id="ERN18567">
    <property type="protein sequence ID" value="ERN18567"/>
    <property type="gene ID" value="AMTR_s00065p00119670"/>
</dbReference>
<feature type="region of interest" description="Disordered" evidence="1">
    <location>
        <begin position="39"/>
        <end position="73"/>
    </location>
</feature>
<name>U5DAX6_AMBTC</name>
<gene>
    <name evidence="2" type="ORF">AMTR_s00065p00119670</name>
</gene>
<dbReference type="EMBL" id="KI392088">
    <property type="protein sequence ID" value="ERN18567.1"/>
    <property type="molecule type" value="Genomic_DNA"/>
</dbReference>
<organism evidence="2 3">
    <name type="scientific">Amborella trichopoda</name>
    <dbReference type="NCBI Taxonomy" id="13333"/>
    <lineage>
        <taxon>Eukaryota</taxon>
        <taxon>Viridiplantae</taxon>
        <taxon>Streptophyta</taxon>
        <taxon>Embryophyta</taxon>
        <taxon>Tracheophyta</taxon>
        <taxon>Spermatophyta</taxon>
        <taxon>Magnoliopsida</taxon>
        <taxon>Amborellales</taxon>
        <taxon>Amborellaceae</taxon>
        <taxon>Amborella</taxon>
    </lineage>
</organism>
<reference evidence="3" key="1">
    <citation type="journal article" date="2013" name="Science">
        <title>The Amborella genome and the evolution of flowering plants.</title>
        <authorList>
            <consortium name="Amborella Genome Project"/>
        </authorList>
    </citation>
    <scope>NUCLEOTIDE SEQUENCE [LARGE SCALE GENOMIC DNA]</scope>
</reference>
<evidence type="ECO:0000256" key="1">
    <source>
        <dbReference type="SAM" id="MobiDB-lite"/>
    </source>
</evidence>
<protein>
    <submittedName>
        <fullName evidence="2">Uncharacterized protein</fullName>
    </submittedName>
</protein>
<feature type="compositionally biased region" description="Basic and acidic residues" evidence="1">
    <location>
        <begin position="55"/>
        <end position="69"/>
    </location>
</feature>
<dbReference type="Proteomes" id="UP000017836">
    <property type="component" value="Unassembled WGS sequence"/>
</dbReference>
<accession>U5DAX6</accession>